<evidence type="ECO:0000256" key="1">
    <source>
        <dbReference type="ARBA" id="ARBA00023002"/>
    </source>
</evidence>
<dbReference type="Pfam" id="PF19051">
    <property type="entry name" value="GFO_IDH_MocA_C2"/>
    <property type="match status" value="1"/>
</dbReference>
<gene>
    <name evidence="4" type="ORF">HW115_07075</name>
</gene>
<feature type="domain" description="Gfo/Idh/MocA-like oxidoreductase N-terminal" evidence="2">
    <location>
        <begin position="50"/>
        <end position="164"/>
    </location>
</feature>
<reference evidence="4 5" key="1">
    <citation type="submission" date="2020-07" db="EMBL/GenBank/DDBJ databases">
        <title>Roseicoccus Jingziensis gen. nov., sp. nov., isolated from coastal seawater.</title>
        <authorList>
            <person name="Feng X."/>
        </authorList>
    </citation>
    <scope>NUCLEOTIDE SEQUENCE [LARGE SCALE GENOMIC DNA]</scope>
    <source>
        <strain evidence="4 5">N1E253</strain>
    </source>
</reference>
<dbReference type="Gene3D" id="3.30.360.10">
    <property type="entry name" value="Dihydrodipicolinate Reductase, domain 2"/>
    <property type="match status" value="1"/>
</dbReference>
<dbReference type="Proteomes" id="UP000557872">
    <property type="component" value="Unassembled WGS sequence"/>
</dbReference>
<keyword evidence="5" id="KW-1185">Reference proteome</keyword>
<dbReference type="GO" id="GO:0000166">
    <property type="term" value="F:nucleotide binding"/>
    <property type="evidence" value="ECO:0007669"/>
    <property type="project" value="InterPro"/>
</dbReference>
<dbReference type="InterPro" id="IPR036291">
    <property type="entry name" value="NAD(P)-bd_dom_sf"/>
</dbReference>
<dbReference type="AlphaFoldDB" id="A0A851GJV1"/>
<dbReference type="InterPro" id="IPR050463">
    <property type="entry name" value="Gfo/Idh/MocA_oxidrdct_glycsds"/>
</dbReference>
<accession>A0A851GJV1</accession>
<feature type="domain" description="Gfo/Idh/MocA-like oxidoreductase bacterial type C-terminal" evidence="3">
    <location>
        <begin position="183"/>
        <end position="431"/>
    </location>
</feature>
<dbReference type="EMBL" id="JACBAZ010000002">
    <property type="protein sequence ID" value="NWK55367.1"/>
    <property type="molecule type" value="Genomic_DNA"/>
</dbReference>
<dbReference type="PANTHER" id="PTHR43818:SF11">
    <property type="entry name" value="BCDNA.GH03377"/>
    <property type="match status" value="1"/>
</dbReference>
<dbReference type="Pfam" id="PF01408">
    <property type="entry name" value="GFO_IDH_MocA"/>
    <property type="match status" value="1"/>
</dbReference>
<name>A0A851GJV1_9BACT</name>
<dbReference type="Gene3D" id="3.40.50.720">
    <property type="entry name" value="NAD(P)-binding Rossmann-like Domain"/>
    <property type="match status" value="1"/>
</dbReference>
<dbReference type="InterPro" id="IPR000683">
    <property type="entry name" value="Gfo/Idh/MocA-like_OxRdtase_N"/>
</dbReference>
<dbReference type="RefSeq" id="WP_178931885.1">
    <property type="nucleotide sequence ID" value="NZ_JACBAZ010000002.1"/>
</dbReference>
<dbReference type="PANTHER" id="PTHR43818">
    <property type="entry name" value="BCDNA.GH03377"/>
    <property type="match status" value="1"/>
</dbReference>
<evidence type="ECO:0000313" key="4">
    <source>
        <dbReference type="EMBL" id="NWK55367.1"/>
    </source>
</evidence>
<dbReference type="InterPro" id="IPR006311">
    <property type="entry name" value="TAT_signal"/>
</dbReference>
<evidence type="ECO:0000259" key="2">
    <source>
        <dbReference type="Pfam" id="PF01408"/>
    </source>
</evidence>
<evidence type="ECO:0000259" key="3">
    <source>
        <dbReference type="Pfam" id="PF19051"/>
    </source>
</evidence>
<evidence type="ECO:0000313" key="5">
    <source>
        <dbReference type="Proteomes" id="UP000557872"/>
    </source>
</evidence>
<sequence length="431" mass="48581">MIQPSPTNQQNLHSRRSVLKGLAALATVQIVPSHIALGGPKAPSNQLTKGIIGCGGISRSHLRMPGTLLALCDVDSHRLRDRMAEAKKMGTKDVKGYADFRDLIARKDIDIVHVATPPHWHALQAIAAAKAGKDVWCEKPMSRTIGEGQAMIAAVEEQERIFRLNTWFRFKSRYYGLSRPASEAWKVVHHKLLGDGPYTFNLGTSFVGNWKLGQWSGRTDLTEQPIPENLDYNFWLGPAPMKPYHPHRVHGSFRGYWDYDGGGLGDMGQHYLDPCQFVLGKDNESPVHIEVDTQKQDIDAVLPWRRIEMTYADGTKIILDAENKPKDPIISGPKGNIYRHFRSDVDGLNEKLKELPGPPPMITDFHQSVRERKPFALNEHNGFRSCTLINLGKIALRLGRPLHFDSKKLKFVNDPEADKYINQPMRGPWKI</sequence>
<protein>
    <submittedName>
        <fullName evidence="4">Gfo/Idh/MocA family oxidoreductase</fullName>
    </submittedName>
</protein>
<keyword evidence="1" id="KW-0560">Oxidoreductase</keyword>
<dbReference type="InterPro" id="IPR043906">
    <property type="entry name" value="Gfo/Idh/MocA_OxRdtase_bact_C"/>
</dbReference>
<comment type="caution">
    <text evidence="4">The sequence shown here is derived from an EMBL/GenBank/DDBJ whole genome shotgun (WGS) entry which is preliminary data.</text>
</comment>
<proteinExistence type="predicted"/>
<dbReference type="PROSITE" id="PS51318">
    <property type="entry name" value="TAT"/>
    <property type="match status" value="1"/>
</dbReference>
<dbReference type="SUPFAM" id="SSF51735">
    <property type="entry name" value="NAD(P)-binding Rossmann-fold domains"/>
    <property type="match status" value="1"/>
</dbReference>
<dbReference type="GO" id="GO:0016491">
    <property type="term" value="F:oxidoreductase activity"/>
    <property type="evidence" value="ECO:0007669"/>
    <property type="project" value="UniProtKB-KW"/>
</dbReference>
<organism evidence="4 5">
    <name type="scientific">Oceaniferula marina</name>
    <dbReference type="NCBI Taxonomy" id="2748318"/>
    <lineage>
        <taxon>Bacteria</taxon>
        <taxon>Pseudomonadati</taxon>
        <taxon>Verrucomicrobiota</taxon>
        <taxon>Verrucomicrobiia</taxon>
        <taxon>Verrucomicrobiales</taxon>
        <taxon>Verrucomicrobiaceae</taxon>
        <taxon>Oceaniferula</taxon>
    </lineage>
</organism>
<dbReference type="SUPFAM" id="SSF55347">
    <property type="entry name" value="Glyceraldehyde-3-phosphate dehydrogenase-like, C-terminal domain"/>
    <property type="match status" value="1"/>
</dbReference>